<dbReference type="PANTHER" id="PTHR44591:SF20">
    <property type="entry name" value="PROTEIN PILH"/>
    <property type="match status" value="1"/>
</dbReference>
<dbReference type="SUPFAM" id="SSF52172">
    <property type="entry name" value="CheY-like"/>
    <property type="match status" value="2"/>
</dbReference>
<dbReference type="Pfam" id="PF00072">
    <property type="entry name" value="Response_reg"/>
    <property type="match status" value="1"/>
</dbReference>
<dbReference type="AlphaFoldDB" id="A0AAN1W0S9"/>
<dbReference type="InterPro" id="IPR050595">
    <property type="entry name" value="Bact_response_regulator"/>
</dbReference>
<dbReference type="Gene3D" id="3.40.50.2300">
    <property type="match status" value="2"/>
</dbReference>
<feature type="domain" description="Response regulatory" evidence="3">
    <location>
        <begin position="134"/>
        <end position="250"/>
    </location>
</feature>
<dbReference type="KEGG" id="fku:FGKAn22_16440"/>
<dbReference type="EMBL" id="AP019536">
    <property type="protein sequence ID" value="BBI99951.1"/>
    <property type="molecule type" value="Genomic_DNA"/>
</dbReference>
<organism evidence="4 5">
    <name type="scientific">Ferrigenium kumadai</name>
    <dbReference type="NCBI Taxonomy" id="1682490"/>
    <lineage>
        <taxon>Bacteria</taxon>
        <taxon>Pseudomonadati</taxon>
        <taxon>Pseudomonadota</taxon>
        <taxon>Betaproteobacteria</taxon>
        <taxon>Nitrosomonadales</taxon>
        <taxon>Gallionellaceae</taxon>
        <taxon>Ferrigenium</taxon>
    </lineage>
</organism>
<sequence>MASNDDMGTGNSNTILVVEDNPQAAKLMSLYLVKAGYQVLIAQSGAEALLLAAQYQPMAITLDLLLPDMDGWQVLSELKAMPRTRSIPVVIVSVLDRQVLGFRLGASDYLVKPVDRTELLHALRRSIPRGVSHKVMVVHTDPDELSLLAMILAQENYEVIQALGPEEAANLAKCAQPDLVVINLMAGGMDFFGLLEVLKAAPETAHIPVLALTTRVFAATEEQAPGEGRIEFVLLRENEMIEERLLAAITMLLKRAGISSDE</sequence>
<dbReference type="InterPro" id="IPR011006">
    <property type="entry name" value="CheY-like_superfamily"/>
</dbReference>
<comment type="caution">
    <text evidence="2">Lacks conserved residue(s) required for the propagation of feature annotation.</text>
</comment>
<feature type="modified residue" description="4-aspartylphosphate" evidence="2">
    <location>
        <position position="63"/>
    </location>
</feature>
<dbReference type="InterPro" id="IPR001789">
    <property type="entry name" value="Sig_transdc_resp-reg_receiver"/>
</dbReference>
<dbReference type="PANTHER" id="PTHR44591">
    <property type="entry name" value="STRESS RESPONSE REGULATOR PROTEIN 1"/>
    <property type="match status" value="1"/>
</dbReference>
<evidence type="ECO:0000259" key="3">
    <source>
        <dbReference type="PROSITE" id="PS50110"/>
    </source>
</evidence>
<evidence type="ECO:0000313" key="4">
    <source>
        <dbReference type="EMBL" id="BBI99951.1"/>
    </source>
</evidence>
<dbReference type="PROSITE" id="PS50110">
    <property type="entry name" value="RESPONSE_REGULATORY"/>
    <property type="match status" value="2"/>
</dbReference>
<evidence type="ECO:0000313" key="5">
    <source>
        <dbReference type="Proteomes" id="UP001319121"/>
    </source>
</evidence>
<keyword evidence="5" id="KW-1185">Reference proteome</keyword>
<gene>
    <name evidence="4" type="ORF">FGKAn22_16440</name>
</gene>
<name>A0AAN1W0S9_9PROT</name>
<evidence type="ECO:0000256" key="1">
    <source>
        <dbReference type="ARBA" id="ARBA00022553"/>
    </source>
</evidence>
<reference evidence="4 5" key="1">
    <citation type="submission" date="2019-03" db="EMBL/GenBank/DDBJ databases">
        <title>Complete genome sequence of Ferrigenium kumadai strain An22, a microaerophilic iron-oxidizing bacterium isolated from a paddy field soil.</title>
        <authorList>
            <person name="Watanabe T."/>
            <person name="Asakawa S."/>
        </authorList>
    </citation>
    <scope>NUCLEOTIDE SEQUENCE [LARGE SCALE GENOMIC DNA]</scope>
    <source>
        <strain evidence="4 5">An22</strain>
    </source>
</reference>
<accession>A0AAN1W0S9</accession>
<feature type="domain" description="Response regulatory" evidence="3">
    <location>
        <begin position="14"/>
        <end position="127"/>
    </location>
</feature>
<dbReference type="SMART" id="SM00448">
    <property type="entry name" value="REC"/>
    <property type="match status" value="2"/>
</dbReference>
<proteinExistence type="predicted"/>
<evidence type="ECO:0000256" key="2">
    <source>
        <dbReference type="PROSITE-ProRule" id="PRU00169"/>
    </source>
</evidence>
<keyword evidence="1 2" id="KW-0597">Phosphoprotein</keyword>
<dbReference type="GO" id="GO:0000160">
    <property type="term" value="P:phosphorelay signal transduction system"/>
    <property type="evidence" value="ECO:0007669"/>
    <property type="project" value="InterPro"/>
</dbReference>
<protein>
    <recommendedName>
        <fullName evidence="3">Response regulatory domain-containing protein</fullName>
    </recommendedName>
</protein>
<dbReference type="RefSeq" id="WP_212785212.1">
    <property type="nucleotide sequence ID" value="NZ_AP019536.1"/>
</dbReference>
<dbReference type="Proteomes" id="UP001319121">
    <property type="component" value="Chromosome"/>
</dbReference>